<comment type="caution">
    <text evidence="10">The sequence shown here is derived from an EMBL/GenBank/DDBJ whole genome shotgun (WGS) entry which is preliminary data.</text>
</comment>
<evidence type="ECO:0000256" key="6">
    <source>
        <dbReference type="ARBA" id="ARBA00022833"/>
    </source>
</evidence>
<dbReference type="InterPro" id="IPR032466">
    <property type="entry name" value="Metal_Hydrolase"/>
</dbReference>
<keyword evidence="6 8" id="KW-0862">Zinc</keyword>
<keyword evidence="4 8" id="KW-0479">Metal-binding</keyword>
<comment type="catalytic activity">
    <reaction evidence="7 8">
        <text>guanine + H2O + H(+) = xanthine + NH4(+)</text>
        <dbReference type="Rhea" id="RHEA:14665"/>
        <dbReference type="ChEBI" id="CHEBI:15377"/>
        <dbReference type="ChEBI" id="CHEBI:15378"/>
        <dbReference type="ChEBI" id="CHEBI:16235"/>
        <dbReference type="ChEBI" id="CHEBI:17712"/>
        <dbReference type="ChEBI" id="CHEBI:28938"/>
        <dbReference type="EC" id="3.5.4.3"/>
    </reaction>
</comment>
<dbReference type="GO" id="GO:0008270">
    <property type="term" value="F:zinc ion binding"/>
    <property type="evidence" value="ECO:0007669"/>
    <property type="project" value="UniProtKB-UniRule"/>
</dbReference>
<dbReference type="PANTHER" id="PTHR11271">
    <property type="entry name" value="GUANINE DEAMINASE"/>
    <property type="match status" value="1"/>
</dbReference>
<evidence type="ECO:0000256" key="4">
    <source>
        <dbReference type="ARBA" id="ARBA00022723"/>
    </source>
</evidence>
<dbReference type="AlphaFoldDB" id="A0AB34KC02"/>
<proteinExistence type="inferred from homology"/>
<protein>
    <recommendedName>
        <fullName evidence="3 8">Guanine deaminase</fullName>
        <shortName evidence="8">Guanase</shortName>
        <ecNumber evidence="3 8">3.5.4.3</ecNumber>
    </recommendedName>
    <alternativeName>
        <fullName evidence="8">Guanine aminohydrolase</fullName>
    </alternativeName>
</protein>
<dbReference type="Pfam" id="PF01979">
    <property type="entry name" value="Amidohydro_1"/>
    <property type="match status" value="1"/>
</dbReference>
<dbReference type="GO" id="GO:0006147">
    <property type="term" value="P:guanine catabolic process"/>
    <property type="evidence" value="ECO:0007669"/>
    <property type="project" value="UniProtKB-UniRule"/>
</dbReference>
<dbReference type="FunFam" id="3.20.20.140:FF:000022">
    <property type="entry name" value="Guanine deaminase"/>
    <property type="match status" value="1"/>
</dbReference>
<gene>
    <name evidence="10" type="ORF">AB1Y20_001666</name>
</gene>
<keyword evidence="5 8" id="KW-0378">Hydrolase</keyword>
<keyword evidence="11" id="KW-1185">Reference proteome</keyword>
<dbReference type="SUPFAM" id="SSF51338">
    <property type="entry name" value="Composite domain of metallo-dependent hydrolases"/>
    <property type="match status" value="1"/>
</dbReference>
<dbReference type="InterPro" id="IPR011059">
    <property type="entry name" value="Metal-dep_hydrolase_composite"/>
</dbReference>
<evidence type="ECO:0000256" key="2">
    <source>
        <dbReference type="ARBA" id="ARBA00006745"/>
    </source>
</evidence>
<dbReference type="Gene3D" id="3.20.20.140">
    <property type="entry name" value="Metal-dependent hydrolases"/>
    <property type="match status" value="1"/>
</dbReference>
<dbReference type="EMBL" id="JBGBPQ010000001">
    <property type="protein sequence ID" value="KAL1530768.1"/>
    <property type="molecule type" value="Genomic_DNA"/>
</dbReference>
<evidence type="ECO:0000313" key="11">
    <source>
        <dbReference type="Proteomes" id="UP001515480"/>
    </source>
</evidence>
<comment type="cofactor">
    <cofactor evidence="8">
        <name>Zn(2+)</name>
        <dbReference type="ChEBI" id="CHEBI:29105"/>
    </cofactor>
    <text evidence="8">Binds 1 zinc ion per subunit.</text>
</comment>
<dbReference type="InterPro" id="IPR014311">
    <property type="entry name" value="Guanine_deaminase"/>
</dbReference>
<sequence>MVAGLARLFRGTVIDSASRTELRVLTDAVIGVSGDGKVSFVEGGHTEPLSTESSLQLRDPESTALPLSDVEIVSLPPRGFLVPGLIDTHTHAPQIVNAGKGYDLQLLDWLEKYTFPCEERFSDAEYAKAVCTTAVRRTLQNGTTTCVYFGTIHTEAALTLGRTAAAHGQRAFVGKVNMDRNSPGNYCEETAESIRETERFVKLMLDDADSAGRHPAVPAPVPVITPRFVPTCSSELMRSLAEIAALHQLPIQTHVSENRGEIDWVHSLHPDESSYTGVYDAHGLLTSRTLLAHGVYLTAPERTLLAERGSTVSHCPTSNAMLRSGMLNVRRLLDYGVHVSLGTDVSGGASPSMLVAIRDALKISNMVSIAASTDDKPSPPLTFAETFWMATVGGAYSLGVAGLTGNFAAGSDFDALIIDPQVEAGPIDLFETDDELDAFQKWLQLGDDRNVAAVYVRGHKVL</sequence>
<dbReference type="NCBIfam" id="TIGR02967">
    <property type="entry name" value="guan_deamin"/>
    <property type="match status" value="1"/>
</dbReference>
<comment type="similarity">
    <text evidence="2 8">Belongs to the metallo-dependent hydrolases superfamily. ATZ/TRZ family.</text>
</comment>
<evidence type="ECO:0000256" key="8">
    <source>
        <dbReference type="RuleBase" id="RU366009"/>
    </source>
</evidence>
<evidence type="ECO:0000256" key="3">
    <source>
        <dbReference type="ARBA" id="ARBA00012781"/>
    </source>
</evidence>
<organism evidence="10 11">
    <name type="scientific">Prymnesium parvum</name>
    <name type="common">Toxic golden alga</name>
    <dbReference type="NCBI Taxonomy" id="97485"/>
    <lineage>
        <taxon>Eukaryota</taxon>
        <taxon>Haptista</taxon>
        <taxon>Haptophyta</taxon>
        <taxon>Prymnesiophyceae</taxon>
        <taxon>Prymnesiales</taxon>
        <taxon>Prymnesiaceae</taxon>
        <taxon>Prymnesium</taxon>
    </lineage>
</organism>
<dbReference type="GO" id="GO:0005829">
    <property type="term" value="C:cytosol"/>
    <property type="evidence" value="ECO:0007669"/>
    <property type="project" value="TreeGrafter"/>
</dbReference>
<evidence type="ECO:0000256" key="5">
    <source>
        <dbReference type="ARBA" id="ARBA00022801"/>
    </source>
</evidence>
<dbReference type="SUPFAM" id="SSF51556">
    <property type="entry name" value="Metallo-dependent hydrolases"/>
    <property type="match status" value="1"/>
</dbReference>
<dbReference type="Gene3D" id="2.30.40.10">
    <property type="entry name" value="Urease, subunit C, domain 1"/>
    <property type="match status" value="1"/>
</dbReference>
<name>A0AB34KC02_PRYPA</name>
<dbReference type="Proteomes" id="UP001515480">
    <property type="component" value="Unassembled WGS sequence"/>
</dbReference>
<evidence type="ECO:0000259" key="9">
    <source>
        <dbReference type="Pfam" id="PF01979"/>
    </source>
</evidence>
<accession>A0AB34KC02</accession>
<comment type="function">
    <text evidence="8">Catalyzes the hydrolytic deamination of guanine, producing xanthine and ammonia.</text>
</comment>
<dbReference type="PANTHER" id="PTHR11271:SF6">
    <property type="entry name" value="GUANINE DEAMINASE"/>
    <property type="match status" value="1"/>
</dbReference>
<dbReference type="GO" id="GO:0008892">
    <property type="term" value="F:guanine deaminase activity"/>
    <property type="evidence" value="ECO:0007669"/>
    <property type="project" value="UniProtKB-UniRule"/>
</dbReference>
<evidence type="ECO:0000256" key="1">
    <source>
        <dbReference type="ARBA" id="ARBA00004984"/>
    </source>
</evidence>
<evidence type="ECO:0000256" key="7">
    <source>
        <dbReference type="ARBA" id="ARBA00051148"/>
    </source>
</evidence>
<dbReference type="InterPro" id="IPR051607">
    <property type="entry name" value="Metallo-dep_hydrolases"/>
</dbReference>
<feature type="domain" description="Amidohydrolase-related" evidence="9">
    <location>
        <begin position="80"/>
        <end position="460"/>
    </location>
</feature>
<dbReference type="InterPro" id="IPR006680">
    <property type="entry name" value="Amidohydro-rel"/>
</dbReference>
<comment type="pathway">
    <text evidence="1 8">Purine metabolism; guanine degradation; xanthine from guanine: step 1/1.</text>
</comment>
<reference evidence="10 11" key="1">
    <citation type="journal article" date="2024" name="Science">
        <title>Giant polyketide synthase enzymes in the biosynthesis of giant marine polyether toxins.</title>
        <authorList>
            <person name="Fallon T.R."/>
            <person name="Shende V.V."/>
            <person name="Wierzbicki I.H."/>
            <person name="Pendleton A.L."/>
            <person name="Watervoot N.F."/>
            <person name="Auber R.P."/>
            <person name="Gonzalez D.J."/>
            <person name="Wisecaver J.H."/>
            <person name="Moore B.S."/>
        </authorList>
    </citation>
    <scope>NUCLEOTIDE SEQUENCE [LARGE SCALE GENOMIC DNA]</scope>
    <source>
        <strain evidence="10 11">12B1</strain>
    </source>
</reference>
<evidence type="ECO:0000313" key="10">
    <source>
        <dbReference type="EMBL" id="KAL1530768.1"/>
    </source>
</evidence>
<dbReference type="EC" id="3.5.4.3" evidence="3 8"/>